<evidence type="ECO:0000313" key="2">
    <source>
        <dbReference type="EMBL" id="SVB79392.1"/>
    </source>
</evidence>
<organism evidence="2">
    <name type="scientific">marine metagenome</name>
    <dbReference type="NCBI Taxonomy" id="408172"/>
    <lineage>
        <taxon>unclassified sequences</taxon>
        <taxon>metagenomes</taxon>
        <taxon>ecological metagenomes</taxon>
    </lineage>
</organism>
<name>A0A382GWZ9_9ZZZZ</name>
<accession>A0A382GWZ9</accession>
<keyword evidence="1" id="KW-0472">Membrane</keyword>
<sequence length="27" mass="3042">MQKKILFSLVALEGAGILGLLYLIWNH</sequence>
<dbReference type="EMBL" id="UINC01057814">
    <property type="protein sequence ID" value="SVB79392.1"/>
    <property type="molecule type" value="Genomic_DNA"/>
</dbReference>
<dbReference type="AlphaFoldDB" id="A0A382GWZ9"/>
<feature type="non-terminal residue" evidence="2">
    <location>
        <position position="27"/>
    </location>
</feature>
<evidence type="ECO:0000256" key="1">
    <source>
        <dbReference type="SAM" id="Phobius"/>
    </source>
</evidence>
<keyword evidence="1" id="KW-1133">Transmembrane helix</keyword>
<feature type="transmembrane region" description="Helical" evidence="1">
    <location>
        <begin position="5"/>
        <end position="25"/>
    </location>
</feature>
<keyword evidence="1" id="KW-0812">Transmembrane</keyword>
<gene>
    <name evidence="2" type="ORF">METZ01_LOCUS232246</name>
</gene>
<proteinExistence type="predicted"/>
<protein>
    <submittedName>
        <fullName evidence="2">Uncharacterized protein</fullName>
    </submittedName>
</protein>
<reference evidence="2" key="1">
    <citation type="submission" date="2018-05" db="EMBL/GenBank/DDBJ databases">
        <authorList>
            <person name="Lanie J.A."/>
            <person name="Ng W.-L."/>
            <person name="Kazmierczak K.M."/>
            <person name="Andrzejewski T.M."/>
            <person name="Davidsen T.M."/>
            <person name="Wayne K.J."/>
            <person name="Tettelin H."/>
            <person name="Glass J.I."/>
            <person name="Rusch D."/>
            <person name="Podicherti R."/>
            <person name="Tsui H.-C.T."/>
            <person name="Winkler M.E."/>
        </authorList>
    </citation>
    <scope>NUCLEOTIDE SEQUENCE</scope>
</reference>